<dbReference type="AlphaFoldDB" id="N9ALQ2"/>
<gene>
    <name evidence="1" type="ORF">F955_01051</name>
</gene>
<organism evidence="1 2">
    <name type="scientific">Acinetobacter schindleri CIP 107287</name>
    <dbReference type="NCBI Taxonomy" id="1217988"/>
    <lineage>
        <taxon>Bacteria</taxon>
        <taxon>Pseudomonadati</taxon>
        <taxon>Pseudomonadota</taxon>
        <taxon>Gammaproteobacteria</taxon>
        <taxon>Moraxellales</taxon>
        <taxon>Moraxellaceae</taxon>
        <taxon>Acinetobacter</taxon>
    </lineage>
</organism>
<evidence type="ECO:0000313" key="1">
    <source>
        <dbReference type="EMBL" id="ENV44968.1"/>
    </source>
</evidence>
<evidence type="ECO:0000313" key="2">
    <source>
        <dbReference type="Proteomes" id="UP000018440"/>
    </source>
</evidence>
<proteinExistence type="predicted"/>
<dbReference type="PATRIC" id="fig|1217988.3.peg.1010"/>
<dbReference type="Proteomes" id="UP000018440">
    <property type="component" value="Unassembled WGS sequence"/>
</dbReference>
<comment type="caution">
    <text evidence="1">The sequence shown here is derived from an EMBL/GenBank/DDBJ whole genome shotgun (WGS) entry which is preliminary data.</text>
</comment>
<reference evidence="1 2" key="1">
    <citation type="submission" date="2013-02" db="EMBL/GenBank/DDBJ databases">
        <title>The Genome Sequence of Acinetobacter schindleri CIP 107287.</title>
        <authorList>
            <consortium name="The Broad Institute Genome Sequencing Platform"/>
            <consortium name="The Broad Institute Genome Sequencing Center for Infectious Disease"/>
            <person name="Cerqueira G."/>
            <person name="Feldgarden M."/>
            <person name="Courvalin P."/>
            <person name="Perichon B."/>
            <person name="Grillot-Courvalin C."/>
            <person name="Clermont D."/>
            <person name="Rocha E."/>
            <person name="Yoon E.-J."/>
            <person name="Nemec A."/>
            <person name="Walker B."/>
            <person name="Young S.K."/>
            <person name="Zeng Q."/>
            <person name="Gargeya S."/>
            <person name="Fitzgerald M."/>
            <person name="Haas B."/>
            <person name="Abouelleil A."/>
            <person name="Alvarado L."/>
            <person name="Arachchi H.M."/>
            <person name="Berlin A.M."/>
            <person name="Chapman S.B."/>
            <person name="Dewar J."/>
            <person name="Goldberg J."/>
            <person name="Griggs A."/>
            <person name="Gujja S."/>
            <person name="Hansen M."/>
            <person name="Howarth C."/>
            <person name="Imamovic A."/>
            <person name="Larimer J."/>
            <person name="McCowan C."/>
            <person name="Murphy C."/>
            <person name="Neiman D."/>
            <person name="Pearson M."/>
            <person name="Priest M."/>
            <person name="Roberts A."/>
            <person name="Saif S."/>
            <person name="Shea T."/>
            <person name="Sisk P."/>
            <person name="Sykes S."/>
            <person name="Wortman J."/>
            <person name="Nusbaum C."/>
            <person name="Birren B."/>
        </authorList>
    </citation>
    <scope>NUCLEOTIDE SEQUENCE [LARGE SCALE GENOMIC DNA]</scope>
    <source>
        <strain evidence="1 2">CIP 107287</strain>
    </source>
</reference>
<name>N9ALQ2_9GAMM</name>
<dbReference type="EMBL" id="APPQ01000024">
    <property type="protein sequence ID" value="ENV44968.1"/>
    <property type="molecule type" value="Genomic_DNA"/>
</dbReference>
<protein>
    <submittedName>
        <fullName evidence="1">Uncharacterized protein</fullName>
    </submittedName>
</protein>
<sequence>MHSYISEPNKHIEDYLDYYFDGNKNFEYAVLLNGGFVAQRFEMQSAPN</sequence>
<accession>N9ALQ2</accession>
<dbReference type="HOGENOM" id="CLU_3148411_0_0_6"/>